<name>A0A4R3VYJ9_9SPHI</name>
<evidence type="ECO:0000313" key="2">
    <source>
        <dbReference type="Proteomes" id="UP000295197"/>
    </source>
</evidence>
<evidence type="ECO:0008006" key="3">
    <source>
        <dbReference type="Google" id="ProtNLM"/>
    </source>
</evidence>
<dbReference type="EMBL" id="SMBZ01000016">
    <property type="protein sequence ID" value="TCV14132.1"/>
    <property type="molecule type" value="Genomic_DNA"/>
</dbReference>
<keyword evidence="2" id="KW-1185">Reference proteome</keyword>
<comment type="caution">
    <text evidence="1">The sequence shown here is derived from an EMBL/GenBank/DDBJ whole genome shotgun (WGS) entry which is preliminary data.</text>
</comment>
<sequence>MLLNTNTSQCDKYTDLLTVFTAHLSKDLNLSSIRQVCLFITALCKVKSVNYSKLSPGFDSPSAASSCFRRIQRFMAQVDLPMRLISALIFNLLQNNSPVILVMDRTNWKFGQQNINILMLGISYKSVAIPIMFKMLDKRGNSNSQERITLVQNFIDWFGLDSIDCILADREFIGEKWLGFLNEHSIQYHIRIRNNFKVFLARKQKEITVCHLFNNLNSRVFRHYQHIVEMHGQLC</sequence>
<dbReference type="Proteomes" id="UP000295197">
    <property type="component" value="Unassembled WGS sequence"/>
</dbReference>
<dbReference type="RefSeq" id="WP_207895719.1">
    <property type="nucleotide sequence ID" value="NZ_SMBZ01000016.1"/>
</dbReference>
<reference evidence="1 2" key="1">
    <citation type="submission" date="2019-03" db="EMBL/GenBank/DDBJ databases">
        <title>Genomic Encyclopedia of Type Strains, Phase IV (KMG-IV): sequencing the most valuable type-strain genomes for metagenomic binning, comparative biology and taxonomic classification.</title>
        <authorList>
            <person name="Goeker M."/>
        </authorList>
    </citation>
    <scope>NUCLEOTIDE SEQUENCE [LARGE SCALE GENOMIC DNA]</scope>
    <source>
        <strain evidence="1 2">DSM 22362</strain>
    </source>
</reference>
<dbReference type="InterPro" id="IPR012337">
    <property type="entry name" value="RNaseH-like_sf"/>
</dbReference>
<protein>
    <recommendedName>
        <fullName evidence="3">DDE family transposase</fullName>
    </recommendedName>
</protein>
<organism evidence="1 2">
    <name type="scientific">Sphingobacterium alimentarium</name>
    <dbReference type="NCBI Taxonomy" id="797292"/>
    <lineage>
        <taxon>Bacteria</taxon>
        <taxon>Pseudomonadati</taxon>
        <taxon>Bacteroidota</taxon>
        <taxon>Sphingobacteriia</taxon>
        <taxon>Sphingobacteriales</taxon>
        <taxon>Sphingobacteriaceae</taxon>
        <taxon>Sphingobacterium</taxon>
    </lineage>
</organism>
<proteinExistence type="predicted"/>
<gene>
    <name evidence="1" type="ORF">EDC17_101637</name>
</gene>
<evidence type="ECO:0000313" key="1">
    <source>
        <dbReference type="EMBL" id="TCV14132.1"/>
    </source>
</evidence>
<dbReference type="SUPFAM" id="SSF53098">
    <property type="entry name" value="Ribonuclease H-like"/>
    <property type="match status" value="1"/>
</dbReference>
<dbReference type="AlphaFoldDB" id="A0A4R3VYJ9"/>
<accession>A0A4R3VYJ9</accession>